<accession>A0ACC3T4M4</accession>
<reference evidence="2" key="1">
    <citation type="journal article" date="2024" name="Front. Bioeng. Biotechnol.">
        <title>Genome-scale model development and genomic sequencing of the oleaginous clade Lipomyces.</title>
        <authorList>
            <person name="Czajka J.J."/>
            <person name="Han Y."/>
            <person name="Kim J."/>
            <person name="Mondo S.J."/>
            <person name="Hofstad B.A."/>
            <person name="Robles A."/>
            <person name="Haridas S."/>
            <person name="Riley R."/>
            <person name="LaButti K."/>
            <person name="Pangilinan J."/>
            <person name="Andreopoulos W."/>
            <person name="Lipzen A."/>
            <person name="Yan J."/>
            <person name="Wang M."/>
            <person name="Ng V."/>
            <person name="Grigoriev I.V."/>
            <person name="Spatafora J.W."/>
            <person name="Magnuson J.K."/>
            <person name="Baker S.E."/>
            <person name="Pomraning K.R."/>
        </authorList>
    </citation>
    <scope>NUCLEOTIDE SEQUENCE [LARGE SCALE GENOMIC DNA]</scope>
    <source>
        <strain evidence="2">CBS 7786</strain>
    </source>
</reference>
<evidence type="ECO:0000313" key="1">
    <source>
        <dbReference type="EMBL" id="KAK9238894.1"/>
    </source>
</evidence>
<organism evidence="1 2">
    <name type="scientific">Lipomyces kononenkoae</name>
    <name type="common">Yeast</name>
    <dbReference type="NCBI Taxonomy" id="34357"/>
    <lineage>
        <taxon>Eukaryota</taxon>
        <taxon>Fungi</taxon>
        <taxon>Dikarya</taxon>
        <taxon>Ascomycota</taxon>
        <taxon>Saccharomycotina</taxon>
        <taxon>Lipomycetes</taxon>
        <taxon>Lipomycetales</taxon>
        <taxon>Lipomycetaceae</taxon>
        <taxon>Lipomyces</taxon>
    </lineage>
</organism>
<dbReference type="Proteomes" id="UP001433508">
    <property type="component" value="Unassembled WGS sequence"/>
</dbReference>
<sequence length="354" mass="40472">MTTNSSPKEECIYYGADTSRSRVRPLVEASIVTTRGVKPSVATSEIKDDFERRTSVVRSCVQEQSMSRQMSTTTNEQNSYERALRFLRANRPEGRLDVHLSYKFFQALESQAKAIYGNAKYPRVEYSAIDSRVTIHTIPTALHSSAAGSFERHISICVRDVLVQHGRESLFNLLVSVADTTCESVDDYGRGSTKSPDNRLMYRRIGQLSDLILVIEFHCPTAILLWCKENRRFRYPINPDVYSVSDRPGFEEALRQTELADPFGPYLYRDHSWFGTMERAIIEVYKRVRDGRRIVTEERLDLGLSLGDFYPPSEQGIEDIRESPILPATEYLTFVLTTGGCTEHGKEQIYQIYT</sequence>
<name>A0ACC3T4M4_LIPKO</name>
<keyword evidence="2" id="KW-1185">Reference proteome</keyword>
<proteinExistence type="predicted"/>
<dbReference type="EMBL" id="MU971351">
    <property type="protein sequence ID" value="KAK9238894.1"/>
    <property type="molecule type" value="Genomic_DNA"/>
</dbReference>
<gene>
    <name evidence="1" type="ORF">V1525DRAFT_425082</name>
</gene>
<protein>
    <submittedName>
        <fullName evidence="1">Uncharacterized protein</fullName>
    </submittedName>
</protein>
<evidence type="ECO:0000313" key="2">
    <source>
        <dbReference type="Proteomes" id="UP001433508"/>
    </source>
</evidence>
<comment type="caution">
    <text evidence="1">The sequence shown here is derived from an EMBL/GenBank/DDBJ whole genome shotgun (WGS) entry which is preliminary data.</text>
</comment>